<organism evidence="11 12">
    <name type="scientific">Terfezia boudieri ATCC MYA-4762</name>
    <dbReference type="NCBI Taxonomy" id="1051890"/>
    <lineage>
        <taxon>Eukaryota</taxon>
        <taxon>Fungi</taxon>
        <taxon>Dikarya</taxon>
        <taxon>Ascomycota</taxon>
        <taxon>Pezizomycotina</taxon>
        <taxon>Pezizomycetes</taxon>
        <taxon>Pezizales</taxon>
        <taxon>Pezizaceae</taxon>
        <taxon>Terfezia</taxon>
    </lineage>
</organism>
<evidence type="ECO:0000256" key="4">
    <source>
        <dbReference type="ARBA" id="ARBA00022729"/>
    </source>
</evidence>
<feature type="chain" id="PRO_5018298861" description="Chitin-binding type-1 domain-containing protein" evidence="9">
    <location>
        <begin position="19"/>
        <end position="193"/>
    </location>
</feature>
<name>A0A3N4LZD2_9PEZI</name>
<comment type="cofactor">
    <cofactor evidence="1">
        <name>Co(2+)</name>
        <dbReference type="ChEBI" id="CHEBI:48828"/>
    </cofactor>
</comment>
<proteinExistence type="predicted"/>
<dbReference type="InterPro" id="IPR001002">
    <property type="entry name" value="Chitin-bd_1"/>
</dbReference>
<evidence type="ECO:0000259" key="10">
    <source>
        <dbReference type="PROSITE" id="PS50941"/>
    </source>
</evidence>
<keyword evidence="7" id="KW-0170">Cobalt</keyword>
<dbReference type="GO" id="GO:0016787">
    <property type="term" value="F:hydrolase activity"/>
    <property type="evidence" value="ECO:0007669"/>
    <property type="project" value="UniProtKB-KW"/>
</dbReference>
<keyword evidence="6" id="KW-0119">Carbohydrate metabolism</keyword>
<keyword evidence="4 9" id="KW-0732">Signal</keyword>
<evidence type="ECO:0000256" key="8">
    <source>
        <dbReference type="PROSITE-ProRule" id="PRU00261"/>
    </source>
</evidence>
<feature type="signal peptide" evidence="9">
    <location>
        <begin position="1"/>
        <end position="18"/>
    </location>
</feature>
<keyword evidence="8" id="KW-1015">Disulfide bond</keyword>
<dbReference type="SMART" id="SM00270">
    <property type="entry name" value="ChtBD1"/>
    <property type="match status" value="2"/>
</dbReference>
<protein>
    <recommendedName>
        <fullName evidence="10">Chitin-binding type-1 domain-containing protein</fullName>
    </recommendedName>
</protein>
<dbReference type="PANTHER" id="PTHR46471">
    <property type="entry name" value="CHITIN DEACETYLASE"/>
    <property type="match status" value="1"/>
</dbReference>
<dbReference type="GO" id="GO:0008061">
    <property type="term" value="F:chitin binding"/>
    <property type="evidence" value="ECO:0007669"/>
    <property type="project" value="UniProtKB-UniRule"/>
</dbReference>
<comment type="caution">
    <text evidence="8">Lacks conserved residue(s) required for the propagation of feature annotation.</text>
</comment>
<evidence type="ECO:0000313" key="11">
    <source>
        <dbReference type="EMBL" id="RPB28187.1"/>
    </source>
</evidence>
<evidence type="ECO:0000256" key="3">
    <source>
        <dbReference type="ARBA" id="ARBA00022723"/>
    </source>
</evidence>
<keyword evidence="2 8" id="KW-0147">Chitin-binding</keyword>
<accession>A0A3N4LZD2</accession>
<evidence type="ECO:0000256" key="6">
    <source>
        <dbReference type="ARBA" id="ARBA00023277"/>
    </source>
</evidence>
<feature type="domain" description="Chitin-binding type-1" evidence="10">
    <location>
        <begin position="29"/>
        <end position="76"/>
    </location>
</feature>
<gene>
    <name evidence="11" type="ORF">L211DRAFT_801366</name>
</gene>
<dbReference type="Gene3D" id="3.30.60.10">
    <property type="entry name" value="Endochitinase-like"/>
    <property type="match status" value="2"/>
</dbReference>
<sequence length="193" mass="19432">MWSFGLLAAVALYSSSFTAMLSMAELSPDGSCGVIGNQTYECWADFGICCSGSHWCGNSTSHCGGGCDTRYGSCFNKLTPDGTCGGANGYTCHSEFGTCCSSNGFCGNSTAQYCGAGCQRAFSVAGTCLTGVTPSMDGSCGAAKNVTCTGSLWDGQCCSKNGYCGKTAAHCGAGCQSGYGTGCTTGSIGKWTS</sequence>
<dbReference type="Proteomes" id="UP000267821">
    <property type="component" value="Unassembled WGS sequence"/>
</dbReference>
<dbReference type="AlphaFoldDB" id="A0A3N4LZD2"/>
<evidence type="ECO:0000313" key="12">
    <source>
        <dbReference type="Proteomes" id="UP000267821"/>
    </source>
</evidence>
<dbReference type="STRING" id="1051890.A0A3N4LZD2"/>
<evidence type="ECO:0000256" key="2">
    <source>
        <dbReference type="ARBA" id="ARBA00022669"/>
    </source>
</evidence>
<dbReference type="InParanoid" id="A0A3N4LZD2"/>
<evidence type="ECO:0000256" key="9">
    <source>
        <dbReference type="SAM" id="SignalP"/>
    </source>
</evidence>
<keyword evidence="12" id="KW-1185">Reference proteome</keyword>
<dbReference type="Pfam" id="PF00187">
    <property type="entry name" value="Chitin_bind_1"/>
    <property type="match status" value="1"/>
</dbReference>
<reference evidence="11 12" key="1">
    <citation type="journal article" date="2018" name="Nat. Ecol. Evol.">
        <title>Pezizomycetes genomes reveal the molecular basis of ectomycorrhizal truffle lifestyle.</title>
        <authorList>
            <person name="Murat C."/>
            <person name="Payen T."/>
            <person name="Noel B."/>
            <person name="Kuo A."/>
            <person name="Morin E."/>
            <person name="Chen J."/>
            <person name="Kohler A."/>
            <person name="Krizsan K."/>
            <person name="Balestrini R."/>
            <person name="Da Silva C."/>
            <person name="Montanini B."/>
            <person name="Hainaut M."/>
            <person name="Levati E."/>
            <person name="Barry K.W."/>
            <person name="Belfiori B."/>
            <person name="Cichocki N."/>
            <person name="Clum A."/>
            <person name="Dockter R.B."/>
            <person name="Fauchery L."/>
            <person name="Guy J."/>
            <person name="Iotti M."/>
            <person name="Le Tacon F."/>
            <person name="Lindquist E.A."/>
            <person name="Lipzen A."/>
            <person name="Malagnac F."/>
            <person name="Mello A."/>
            <person name="Molinier V."/>
            <person name="Miyauchi S."/>
            <person name="Poulain J."/>
            <person name="Riccioni C."/>
            <person name="Rubini A."/>
            <person name="Sitrit Y."/>
            <person name="Splivallo R."/>
            <person name="Traeger S."/>
            <person name="Wang M."/>
            <person name="Zifcakova L."/>
            <person name="Wipf D."/>
            <person name="Zambonelli A."/>
            <person name="Paolocci F."/>
            <person name="Nowrousian M."/>
            <person name="Ottonello S."/>
            <person name="Baldrian P."/>
            <person name="Spatafora J.W."/>
            <person name="Henrissat B."/>
            <person name="Nagy L.G."/>
            <person name="Aury J.M."/>
            <person name="Wincker P."/>
            <person name="Grigoriev I.V."/>
            <person name="Bonfante P."/>
            <person name="Martin F.M."/>
        </authorList>
    </citation>
    <scope>NUCLEOTIDE SEQUENCE [LARGE SCALE GENOMIC DNA]</scope>
    <source>
        <strain evidence="11 12">ATCC MYA-4762</strain>
    </source>
</reference>
<dbReference type="PANTHER" id="PTHR46471:SF2">
    <property type="entry name" value="CHITIN DEACETYLASE-RELATED"/>
    <property type="match status" value="1"/>
</dbReference>
<dbReference type="OrthoDB" id="1193027at2759"/>
<dbReference type="GO" id="GO:0046872">
    <property type="term" value="F:metal ion binding"/>
    <property type="evidence" value="ECO:0007669"/>
    <property type="project" value="UniProtKB-KW"/>
</dbReference>
<feature type="disulfide bond" evidence="8">
    <location>
        <begin position="49"/>
        <end position="63"/>
    </location>
</feature>
<keyword evidence="3" id="KW-0479">Metal-binding</keyword>
<dbReference type="EMBL" id="ML121529">
    <property type="protein sequence ID" value="RPB28187.1"/>
    <property type="molecule type" value="Genomic_DNA"/>
</dbReference>
<feature type="disulfide bond" evidence="8">
    <location>
        <begin position="157"/>
        <end position="171"/>
    </location>
</feature>
<dbReference type="InterPro" id="IPR036861">
    <property type="entry name" value="Endochitinase-like_sf"/>
</dbReference>
<feature type="domain" description="Chitin-binding type-1" evidence="10">
    <location>
        <begin position="137"/>
        <end position="185"/>
    </location>
</feature>
<evidence type="ECO:0000256" key="7">
    <source>
        <dbReference type="ARBA" id="ARBA00023285"/>
    </source>
</evidence>
<dbReference type="PROSITE" id="PS50941">
    <property type="entry name" value="CHIT_BIND_I_2"/>
    <property type="match status" value="2"/>
</dbReference>
<keyword evidence="5" id="KW-0378">Hydrolase</keyword>
<evidence type="ECO:0000256" key="5">
    <source>
        <dbReference type="ARBA" id="ARBA00022801"/>
    </source>
</evidence>
<dbReference type="SUPFAM" id="SSF57016">
    <property type="entry name" value="Plant lectins/antimicrobial peptides"/>
    <property type="match status" value="3"/>
</dbReference>
<evidence type="ECO:0000256" key="1">
    <source>
        <dbReference type="ARBA" id="ARBA00001941"/>
    </source>
</evidence>